<evidence type="ECO:0000256" key="1">
    <source>
        <dbReference type="SAM" id="Phobius"/>
    </source>
</evidence>
<keyword evidence="3" id="KW-1185">Reference proteome</keyword>
<proteinExistence type="predicted"/>
<dbReference type="EMBL" id="CP036271">
    <property type="protein sequence ID" value="QDT56599.1"/>
    <property type="molecule type" value="Genomic_DNA"/>
</dbReference>
<keyword evidence="1" id="KW-1133">Transmembrane helix</keyword>
<dbReference type="Proteomes" id="UP000315700">
    <property type="component" value="Chromosome"/>
</dbReference>
<keyword evidence="1" id="KW-0812">Transmembrane</keyword>
<reference evidence="2 3" key="1">
    <citation type="submission" date="2019-02" db="EMBL/GenBank/DDBJ databases">
        <title>Deep-cultivation of Planctomycetes and their phenomic and genomic characterization uncovers novel biology.</title>
        <authorList>
            <person name="Wiegand S."/>
            <person name="Jogler M."/>
            <person name="Boedeker C."/>
            <person name="Pinto D."/>
            <person name="Vollmers J."/>
            <person name="Rivas-Marin E."/>
            <person name="Kohn T."/>
            <person name="Peeters S.H."/>
            <person name="Heuer A."/>
            <person name="Rast P."/>
            <person name="Oberbeckmann S."/>
            <person name="Bunk B."/>
            <person name="Jeske O."/>
            <person name="Meyerdierks A."/>
            <person name="Storesund J.E."/>
            <person name="Kallscheuer N."/>
            <person name="Luecker S."/>
            <person name="Lage O.M."/>
            <person name="Pohl T."/>
            <person name="Merkel B.J."/>
            <person name="Hornburger P."/>
            <person name="Mueller R.-W."/>
            <person name="Bruemmer F."/>
            <person name="Labrenz M."/>
            <person name="Spormann A.M."/>
            <person name="Op den Camp H."/>
            <person name="Overmann J."/>
            <person name="Amann R."/>
            <person name="Jetten M.S.M."/>
            <person name="Mascher T."/>
            <person name="Medema M.H."/>
            <person name="Devos D.P."/>
            <person name="Kaster A.-K."/>
            <person name="Ovreas L."/>
            <person name="Rohde M."/>
            <person name="Galperin M.Y."/>
            <person name="Jogler C."/>
        </authorList>
    </citation>
    <scope>NUCLEOTIDE SEQUENCE [LARGE SCALE GENOMIC DNA]</scope>
    <source>
        <strain evidence="2 3">Pan44</strain>
    </source>
</reference>
<gene>
    <name evidence="2" type="ORF">Pan44_46560</name>
</gene>
<evidence type="ECO:0008006" key="4">
    <source>
        <dbReference type="Google" id="ProtNLM"/>
    </source>
</evidence>
<accession>A0A517SKE7</accession>
<dbReference type="KEGG" id="ccos:Pan44_46560"/>
<protein>
    <recommendedName>
        <fullName evidence="4">Cell division protein FtsQ</fullName>
    </recommendedName>
</protein>
<dbReference type="InParanoid" id="A0A517SKE7"/>
<name>A0A517SKE7_9PLAN</name>
<dbReference type="AlphaFoldDB" id="A0A517SKE7"/>
<evidence type="ECO:0000313" key="3">
    <source>
        <dbReference type="Proteomes" id="UP000315700"/>
    </source>
</evidence>
<evidence type="ECO:0000313" key="2">
    <source>
        <dbReference type="EMBL" id="QDT56599.1"/>
    </source>
</evidence>
<sequence>MSARKSDSTDRSKSAGRTAPAVALSVRRGIFQPATLWWLACALLAVVFLPYLPWMTPDLSSRPEYQVDWTSVAVTPAPRGVPDRVVEEVRTHAQLPEHLSLLQPGLAKKLAQAFEAHPWIERVNRVEVKRQRRIEVDLTYRRVALVVETSRGFYPVDAASVLLPPTDFAPEDVHRLPVCRNVKTLPQGAAGEKWGDTVVECAARIADSIAPAGDIDRNWKRLGFAAILAPVPKVADPLPEDLSFDIATRGGSIIRWGRAPGADALEPSVDQKLERLGQLVQNQGSLDAPGGPFKIDIRYDVVSLQALDDARRVIVR</sequence>
<organism evidence="2 3">
    <name type="scientific">Caulifigura coniformis</name>
    <dbReference type="NCBI Taxonomy" id="2527983"/>
    <lineage>
        <taxon>Bacteria</taxon>
        <taxon>Pseudomonadati</taxon>
        <taxon>Planctomycetota</taxon>
        <taxon>Planctomycetia</taxon>
        <taxon>Planctomycetales</taxon>
        <taxon>Planctomycetaceae</taxon>
        <taxon>Caulifigura</taxon>
    </lineage>
</organism>
<feature type="transmembrane region" description="Helical" evidence="1">
    <location>
        <begin position="36"/>
        <end position="54"/>
    </location>
</feature>
<keyword evidence="1" id="KW-0472">Membrane</keyword>